<accession>A0A016RTD3</accession>
<name>A0A016RTD3_9BILA</name>
<comment type="caution">
    <text evidence="1">The sequence shown here is derived from an EMBL/GenBank/DDBJ whole genome shotgun (WGS) entry which is preliminary data.</text>
</comment>
<proteinExistence type="predicted"/>
<evidence type="ECO:0000313" key="1">
    <source>
        <dbReference type="EMBL" id="EYB81254.1"/>
    </source>
</evidence>
<dbReference type="AlphaFoldDB" id="A0A016RTD3"/>
<dbReference type="EMBL" id="JARK01001724">
    <property type="protein sequence ID" value="EYB81254.1"/>
    <property type="molecule type" value="Genomic_DNA"/>
</dbReference>
<gene>
    <name evidence="1" type="primary">Acey_s0388.g494</name>
    <name evidence="1" type="ORF">Y032_0388g494</name>
</gene>
<evidence type="ECO:0000313" key="2">
    <source>
        <dbReference type="Proteomes" id="UP000024635"/>
    </source>
</evidence>
<organism evidence="1 2">
    <name type="scientific">Ancylostoma ceylanicum</name>
    <dbReference type="NCBI Taxonomy" id="53326"/>
    <lineage>
        <taxon>Eukaryota</taxon>
        <taxon>Metazoa</taxon>
        <taxon>Ecdysozoa</taxon>
        <taxon>Nematoda</taxon>
        <taxon>Chromadorea</taxon>
        <taxon>Rhabditida</taxon>
        <taxon>Rhabditina</taxon>
        <taxon>Rhabditomorpha</taxon>
        <taxon>Strongyloidea</taxon>
        <taxon>Ancylostomatidae</taxon>
        <taxon>Ancylostomatinae</taxon>
        <taxon>Ancylostoma</taxon>
    </lineage>
</organism>
<dbReference type="Proteomes" id="UP000024635">
    <property type="component" value="Unassembled WGS sequence"/>
</dbReference>
<keyword evidence="2" id="KW-1185">Reference proteome</keyword>
<protein>
    <submittedName>
        <fullName evidence="1">Uncharacterized protein</fullName>
    </submittedName>
</protein>
<reference evidence="2" key="1">
    <citation type="journal article" date="2015" name="Nat. Genet.">
        <title>The genome and transcriptome of the zoonotic hookworm Ancylostoma ceylanicum identify infection-specific gene families.</title>
        <authorList>
            <person name="Schwarz E.M."/>
            <person name="Hu Y."/>
            <person name="Antoshechkin I."/>
            <person name="Miller M.M."/>
            <person name="Sternberg P.W."/>
            <person name="Aroian R.V."/>
        </authorList>
    </citation>
    <scope>NUCLEOTIDE SEQUENCE</scope>
    <source>
        <strain evidence="2">HY135</strain>
    </source>
</reference>
<sequence>MQYGMDRCADMSFSVHTPKRTYKWLGYPLARIDKGAGAGGIPNPTYTPKRLCSASGGAYTASNVGGCMPRDLQRPQTSPLGE</sequence>